<gene>
    <name evidence="2" type="ORF">ACFFTP_28250</name>
</gene>
<reference evidence="2 3" key="1">
    <citation type="submission" date="2024-09" db="EMBL/GenBank/DDBJ databases">
        <authorList>
            <person name="Sun Q."/>
            <person name="Mori K."/>
        </authorList>
    </citation>
    <scope>NUCLEOTIDE SEQUENCE [LARGE SCALE GENOMIC DNA]</scope>
    <source>
        <strain evidence="2 3">JCM 4414</strain>
    </source>
</reference>
<protein>
    <submittedName>
        <fullName evidence="2">SGNH/GDSL hydrolase family protein</fullName>
    </submittedName>
</protein>
<keyword evidence="3" id="KW-1185">Reference proteome</keyword>
<dbReference type="SUPFAM" id="SSF52266">
    <property type="entry name" value="SGNH hydrolase"/>
    <property type="match status" value="1"/>
</dbReference>
<evidence type="ECO:0000313" key="3">
    <source>
        <dbReference type="Proteomes" id="UP001589716"/>
    </source>
</evidence>
<evidence type="ECO:0000313" key="2">
    <source>
        <dbReference type="EMBL" id="MFB9558064.1"/>
    </source>
</evidence>
<evidence type="ECO:0000259" key="1">
    <source>
        <dbReference type="Pfam" id="PF13472"/>
    </source>
</evidence>
<comment type="caution">
    <text evidence="2">The sequence shown here is derived from an EMBL/GenBank/DDBJ whole genome shotgun (WGS) entry which is preliminary data.</text>
</comment>
<dbReference type="PANTHER" id="PTHR30383:SF5">
    <property type="entry name" value="SGNH HYDROLASE-TYPE ESTERASE DOMAIN-CONTAINING PROTEIN"/>
    <property type="match status" value="1"/>
</dbReference>
<dbReference type="EMBL" id="JBHMCT010000020">
    <property type="protein sequence ID" value="MFB9558064.1"/>
    <property type="molecule type" value="Genomic_DNA"/>
</dbReference>
<dbReference type="InterPro" id="IPR051532">
    <property type="entry name" value="Ester_Hydrolysis_Enzymes"/>
</dbReference>
<dbReference type="Pfam" id="PF13472">
    <property type="entry name" value="Lipase_GDSL_2"/>
    <property type="match status" value="1"/>
</dbReference>
<keyword evidence="2" id="KW-0378">Hydrolase</keyword>
<dbReference type="InterPro" id="IPR013830">
    <property type="entry name" value="SGNH_hydro"/>
</dbReference>
<dbReference type="InterPro" id="IPR036514">
    <property type="entry name" value="SGNH_hydro_sf"/>
</dbReference>
<organism evidence="2 3">
    <name type="scientific">Streptomyces roseoviridis</name>
    <dbReference type="NCBI Taxonomy" id="67361"/>
    <lineage>
        <taxon>Bacteria</taxon>
        <taxon>Bacillati</taxon>
        <taxon>Actinomycetota</taxon>
        <taxon>Actinomycetes</taxon>
        <taxon>Kitasatosporales</taxon>
        <taxon>Streptomycetaceae</taxon>
        <taxon>Streptomyces</taxon>
    </lineage>
</organism>
<feature type="domain" description="SGNH hydrolase-type esterase" evidence="1">
    <location>
        <begin position="14"/>
        <end position="183"/>
    </location>
</feature>
<proteinExistence type="predicted"/>
<accession>A0ABV5QX22</accession>
<name>A0ABV5QX22_9ACTN</name>
<sequence>MIRLADGPMTWVATGDSITQGVLHTHGARSWVEHLQERVRWQLDRLTDIVINTGVSAWGAADVLAAHDRLIGRFQPDVLSVSLGTNDCLAGTGGLPAFHDAMRRIVAAAGPRTQLVLHTPVLVSASGRERRAALPDYCQAVREIARDTGALLVDHEAYWREHFGTDDPIPWLDDPAHPNAVGHLRMANHTLRVLGLGELDAL</sequence>
<dbReference type="RefSeq" id="WP_345483905.1">
    <property type="nucleotide sequence ID" value="NZ_BAAAWU010000001.1"/>
</dbReference>
<dbReference type="GO" id="GO:0016787">
    <property type="term" value="F:hydrolase activity"/>
    <property type="evidence" value="ECO:0007669"/>
    <property type="project" value="UniProtKB-KW"/>
</dbReference>
<dbReference type="Gene3D" id="3.40.50.1110">
    <property type="entry name" value="SGNH hydrolase"/>
    <property type="match status" value="1"/>
</dbReference>
<dbReference type="Proteomes" id="UP001589716">
    <property type="component" value="Unassembled WGS sequence"/>
</dbReference>
<dbReference type="PANTHER" id="PTHR30383">
    <property type="entry name" value="THIOESTERASE 1/PROTEASE 1/LYSOPHOSPHOLIPASE L1"/>
    <property type="match status" value="1"/>
</dbReference>